<dbReference type="Proteomes" id="UP000017820">
    <property type="component" value="Unassembled WGS sequence"/>
</dbReference>
<name>V4GYW3_PSEL2</name>
<dbReference type="RefSeq" id="WP_023402266.1">
    <property type="nucleotide sequence ID" value="NZ_AUSV01000136.1"/>
</dbReference>
<keyword evidence="1" id="KW-0132">Cell division</keyword>
<dbReference type="EMBL" id="AUSV01000136">
    <property type="protein sequence ID" value="ESP90341.1"/>
    <property type="molecule type" value="Genomic_DNA"/>
</dbReference>
<protein>
    <submittedName>
        <fullName evidence="1">SOS-response cell division inhibitor, blocks FtsZ ring formation</fullName>
    </submittedName>
</protein>
<evidence type="ECO:0000313" key="1">
    <source>
        <dbReference type="EMBL" id="ESP90341.1"/>
    </source>
</evidence>
<dbReference type="InterPro" id="IPR027417">
    <property type="entry name" value="P-loop_NTPase"/>
</dbReference>
<dbReference type="Pfam" id="PF03846">
    <property type="entry name" value="SulA"/>
    <property type="match status" value="1"/>
</dbReference>
<proteinExistence type="predicted"/>
<gene>
    <name evidence="1" type="ORF">PL2TA16_02028</name>
</gene>
<dbReference type="Gene3D" id="3.40.50.300">
    <property type="entry name" value="P-loop containing nucleotide triphosphate hydrolases"/>
    <property type="match status" value="1"/>
</dbReference>
<evidence type="ECO:0000313" key="2">
    <source>
        <dbReference type="Proteomes" id="UP000017820"/>
    </source>
</evidence>
<organism evidence="1 2">
    <name type="scientific">Pseudoalteromonas luteoviolacea (strain 2ta16)</name>
    <dbReference type="NCBI Taxonomy" id="1353533"/>
    <lineage>
        <taxon>Bacteria</taxon>
        <taxon>Pseudomonadati</taxon>
        <taxon>Pseudomonadota</taxon>
        <taxon>Gammaproteobacteria</taxon>
        <taxon>Alteromonadales</taxon>
        <taxon>Pseudoalteromonadaceae</taxon>
        <taxon>Pseudoalteromonas</taxon>
    </lineage>
</organism>
<dbReference type="GO" id="GO:0009432">
    <property type="term" value="P:SOS response"/>
    <property type="evidence" value="ECO:0007669"/>
    <property type="project" value="InterPro"/>
</dbReference>
<dbReference type="AlphaFoldDB" id="V4GYW3"/>
<reference evidence="1 2" key="1">
    <citation type="submission" date="2013-07" db="EMBL/GenBank/DDBJ databases">
        <title>Draft genome sequence of Pseudoalteromonas luteoviolacea 2ta16.</title>
        <authorList>
            <person name="Allen E.E."/>
            <person name="Azam F."/>
            <person name="Podell S."/>
        </authorList>
    </citation>
    <scope>NUCLEOTIDE SEQUENCE [LARGE SCALE GENOMIC DNA]</scope>
    <source>
        <strain evidence="1 2">2ta16</strain>
    </source>
</reference>
<keyword evidence="1" id="KW-0131">Cell cycle</keyword>
<accession>V4GYW3</accession>
<sequence length="141" mass="15770">MLPITPNVKTQSSSISHASSLNILDAYDETTTSNELLKILYRCNSKAGWTLLIAPDQVFSKSMLDGYNIDVNKLLVLKQKDLINLEHTLDSALSNGNFAAVITWPGILTKKQIEYRSLNHSKTALYCFKDFAQLPLSKLTH</sequence>
<dbReference type="GO" id="GO:0051782">
    <property type="term" value="P:negative regulation of cell division"/>
    <property type="evidence" value="ECO:0007669"/>
    <property type="project" value="InterPro"/>
</dbReference>
<comment type="caution">
    <text evidence="1">The sequence shown here is derived from an EMBL/GenBank/DDBJ whole genome shotgun (WGS) entry which is preliminary data.</text>
</comment>
<dbReference type="PATRIC" id="fig|1353533.3.peg.5450"/>
<dbReference type="InterPro" id="IPR004596">
    <property type="entry name" value="Cell_div_suppressor_SulA"/>
</dbReference>
<dbReference type="SUPFAM" id="SSF52540">
    <property type="entry name" value="P-loop containing nucleoside triphosphate hydrolases"/>
    <property type="match status" value="1"/>
</dbReference>
<dbReference type="GO" id="GO:0051301">
    <property type="term" value="P:cell division"/>
    <property type="evidence" value="ECO:0007669"/>
    <property type="project" value="UniProtKB-KW"/>
</dbReference>